<protein>
    <recommendedName>
        <fullName evidence="3">Ground-like domain-containing protein</fullName>
    </recommendedName>
</protein>
<dbReference type="OrthoDB" id="5783997at2759"/>
<dbReference type="FunCoup" id="A0A1S0THD0">
    <property type="interactions" value="38"/>
</dbReference>
<evidence type="ECO:0000313" key="2">
    <source>
        <dbReference type="EMBL" id="EFO13819.1"/>
    </source>
</evidence>
<evidence type="ECO:0008006" key="3">
    <source>
        <dbReference type="Google" id="ProtNLM"/>
    </source>
</evidence>
<gene>
    <name evidence="2" type="ORF">LOAG_14708</name>
</gene>
<dbReference type="KEGG" id="loa:LOAG_14708"/>
<sequence length="106" mass="12139">MYRWNVFINFIVLFTLINAYNDDCFVNEGGYICCDHDMVKLMQNVMQESGGLLNTAKNIQTNARSGHGKFETVVAFDDYAYKHLFKVIFLAWKACKVSKNGIQAIN</sequence>
<keyword evidence="1" id="KW-0732">Signal</keyword>
<feature type="chain" id="PRO_5010218265" description="Ground-like domain-containing protein" evidence="1">
    <location>
        <begin position="20"/>
        <end position="106"/>
    </location>
</feature>
<dbReference type="GeneID" id="9952190"/>
<evidence type="ECO:0000256" key="1">
    <source>
        <dbReference type="SAM" id="SignalP"/>
    </source>
</evidence>
<dbReference type="OMA" id="REDCFIN"/>
<dbReference type="InParanoid" id="A0A1S0THD0"/>
<reference evidence="2" key="1">
    <citation type="submission" date="2012-04" db="EMBL/GenBank/DDBJ databases">
        <title>The Genome Sequence of Loa loa.</title>
        <authorList>
            <consortium name="The Broad Institute Genome Sequencing Platform"/>
            <consortium name="Broad Institute Genome Sequencing Center for Infectious Disease"/>
            <person name="Nutman T.B."/>
            <person name="Fink D.L."/>
            <person name="Russ C."/>
            <person name="Young S."/>
            <person name="Zeng Q."/>
            <person name="Gargeya S."/>
            <person name="Alvarado L."/>
            <person name="Berlin A."/>
            <person name="Chapman S.B."/>
            <person name="Chen Z."/>
            <person name="Freedman E."/>
            <person name="Gellesch M."/>
            <person name="Goldberg J."/>
            <person name="Griggs A."/>
            <person name="Gujja S."/>
            <person name="Heilman E.R."/>
            <person name="Heiman D."/>
            <person name="Howarth C."/>
            <person name="Mehta T."/>
            <person name="Neiman D."/>
            <person name="Pearson M."/>
            <person name="Roberts A."/>
            <person name="Saif S."/>
            <person name="Shea T."/>
            <person name="Shenoy N."/>
            <person name="Sisk P."/>
            <person name="Stolte C."/>
            <person name="Sykes S."/>
            <person name="White J."/>
            <person name="Yandava C."/>
            <person name="Haas B."/>
            <person name="Henn M.R."/>
            <person name="Nusbaum C."/>
            <person name="Birren B."/>
        </authorList>
    </citation>
    <scope>NUCLEOTIDE SEQUENCE [LARGE SCALE GENOMIC DNA]</scope>
</reference>
<dbReference type="AlphaFoldDB" id="A0A1S0THD0"/>
<accession>A0A1S0THD0</accession>
<proteinExistence type="predicted"/>
<feature type="signal peptide" evidence="1">
    <location>
        <begin position="1"/>
        <end position="19"/>
    </location>
</feature>
<dbReference type="RefSeq" id="XP_003150250.1">
    <property type="nucleotide sequence ID" value="XM_003150202.1"/>
</dbReference>
<dbReference type="CTD" id="9952190"/>
<dbReference type="EMBL" id="JH712066">
    <property type="protein sequence ID" value="EFO13819.1"/>
    <property type="molecule type" value="Genomic_DNA"/>
</dbReference>
<organism evidence="2">
    <name type="scientific">Loa loa</name>
    <name type="common">Eye worm</name>
    <name type="synonym">Filaria loa</name>
    <dbReference type="NCBI Taxonomy" id="7209"/>
    <lineage>
        <taxon>Eukaryota</taxon>
        <taxon>Metazoa</taxon>
        <taxon>Ecdysozoa</taxon>
        <taxon>Nematoda</taxon>
        <taxon>Chromadorea</taxon>
        <taxon>Rhabditida</taxon>
        <taxon>Spirurina</taxon>
        <taxon>Spiruromorpha</taxon>
        <taxon>Filarioidea</taxon>
        <taxon>Onchocercidae</taxon>
        <taxon>Loa</taxon>
    </lineage>
</organism>
<name>A0A1S0THD0_LOALO</name>